<sequence>MNKFNLSTAAVWLAVCISATPHTDCLSAPKWKPQSLQKISPNDVNDNFFDCESPVKAQNNKKLQIIKLSNKLLKKIDNMLKMQLDHNQELERLADEAKLYLEKIKIRDVYYASDFLALREYYSGLKKLFKANKKSSKPHDIQAIPEEEE</sequence>
<dbReference type="EMBL" id="AP025225">
    <property type="protein sequence ID" value="BDB96502.1"/>
    <property type="molecule type" value="Genomic_DNA"/>
</dbReference>
<reference evidence="1" key="1">
    <citation type="submission" date="2021-10" db="EMBL/GenBank/DDBJ databases">
        <title>Genome Sequence of The Candidatus Hydrogeosomobacter endosymbioticus, an Intracellular Bacterial Symbiont of the Anaerobic Ciliate GW7.</title>
        <authorList>
            <person name="Shiohama Y."/>
            <person name="Shinzato N."/>
        </authorList>
    </citation>
    <scope>NUCLEOTIDE SEQUENCE [LARGE SCALE GENOMIC DNA]</scope>
    <source>
        <strain evidence="1">200920</strain>
    </source>
</reference>
<proteinExistence type="predicted"/>
<keyword evidence="2" id="KW-1185">Reference proteome</keyword>
<gene>
    <name evidence="1" type="ORF">HYD_6350</name>
</gene>
<evidence type="ECO:0000313" key="2">
    <source>
        <dbReference type="Proteomes" id="UP001320209"/>
    </source>
</evidence>
<protein>
    <submittedName>
        <fullName evidence="1">Uncharacterized protein</fullName>
    </submittedName>
</protein>
<organism evidence="1 2">
    <name type="scientific">Candidatus Hydrogenosomobacter endosymbioticus</name>
    <dbReference type="NCBI Taxonomy" id="2558174"/>
    <lineage>
        <taxon>Bacteria</taxon>
        <taxon>Pseudomonadati</taxon>
        <taxon>Pseudomonadota</taxon>
        <taxon>Alphaproteobacteria</taxon>
        <taxon>Holosporales</taxon>
        <taxon>Holosporaceae</taxon>
        <taxon>Candidatus Hydrogenosomobacter</taxon>
    </lineage>
</organism>
<name>A0ABN6L3L7_9PROT</name>
<dbReference type="Proteomes" id="UP001320209">
    <property type="component" value="Chromosome"/>
</dbReference>
<dbReference type="RefSeq" id="WP_236864909.1">
    <property type="nucleotide sequence ID" value="NZ_AP025225.1"/>
</dbReference>
<accession>A0ABN6L3L7</accession>
<evidence type="ECO:0000313" key="1">
    <source>
        <dbReference type="EMBL" id="BDB96502.1"/>
    </source>
</evidence>